<dbReference type="Pfam" id="PF13188">
    <property type="entry name" value="PAS_8"/>
    <property type="match status" value="1"/>
</dbReference>
<dbReference type="CDD" id="cd00130">
    <property type="entry name" value="PAS"/>
    <property type="match status" value="1"/>
</dbReference>
<evidence type="ECO:0000256" key="1">
    <source>
        <dbReference type="ARBA" id="ARBA00005381"/>
    </source>
</evidence>
<dbReference type="AlphaFoldDB" id="A0A6B3N6J0"/>
<dbReference type="InterPro" id="IPR007890">
    <property type="entry name" value="CHASE2"/>
</dbReference>
<sequence length="857" mass="95552">MLPKLTKQIWRWRGVLIATSSVAGLVITASYAGLFQLLEWATLDHLFRLRPQEPIERRIVIVTIDESDVKNIGQWPIPDAVLAQLIEIIKAGQPRVIGLDLYRDLPVQPGHQALLEVFKSTPNLIGVEKVVEDAVAPPPSLSELGQVAAADLVLDADGKVRRSLISLIAEDGRLQLSLGARLALMYLALEGITLEQIDAAKGHLKLGKAIFVPFQENDGAYVRADAGGYQILSNFRGSKANFLNVSLTDILNKQVPPKLLRNRIVLIGSTAQSVKDTFYTSYSSSNNPTSGVVIHANLTSQILSAALEGRVMLKTWSEPWEWLWILGWSFTGSTVAWKLLKTDLFRSNLYFQEALVGIGILSVGIILITSSYVIFIQGWWLPTISPLLALAGSAIAITLFHSLELQQEKGNLEILLSSITQEFDQVQHKAEELTRASERKLAQFLEAVPVGVAVVDTNGKLCFVNQRAQELLGQGVVASATAEELANIYQHYVAGTNQLYPSDNLPMVQALRGSIATVDDLEIHQGDKIIPIESWGTPIYDESGNIDYAIIAFQDITERKKAELERKEFTETLMQVNLAYERFVPHEFLQILNKESIIDVKLGDQIQKEMSILFADIRNFTAISEQITPEDNFKLINAFLSRMEPAIVDNGGFIDKYIGDGIMALFSRNPDDAVRAAIAMLKRLAQYNLTRQRPERRPIKIGIGINTGSLMLGTVGGNKRMDGTVISDAVNLASRLENLTKEYEVSLLISHYTFANLQNPADYCIRFIDQVKVKGKSKSVAIFEVFDGDEPQLKQSKLATKQVFEQGLFLYYHRAYREAAQIFEDCLQVNPRDKVTQIYLERCQKKAEDKRQRAEGL</sequence>
<dbReference type="GO" id="GO:0004016">
    <property type="term" value="F:adenylate cyclase activity"/>
    <property type="evidence" value="ECO:0007669"/>
    <property type="project" value="UniProtKB-ARBA"/>
</dbReference>
<evidence type="ECO:0000313" key="7">
    <source>
        <dbReference type="EMBL" id="NER29326.1"/>
    </source>
</evidence>
<proteinExistence type="inferred from homology"/>
<feature type="domain" description="PAS" evidence="4">
    <location>
        <begin position="437"/>
        <end position="473"/>
    </location>
</feature>
<dbReference type="Pfam" id="PF00211">
    <property type="entry name" value="Guanylate_cyc"/>
    <property type="match status" value="1"/>
</dbReference>
<evidence type="ECO:0000256" key="3">
    <source>
        <dbReference type="SAM" id="Phobius"/>
    </source>
</evidence>
<keyword evidence="3" id="KW-0472">Membrane</keyword>
<dbReference type="SMART" id="SM01080">
    <property type="entry name" value="CHASE2"/>
    <property type="match status" value="1"/>
</dbReference>
<keyword evidence="3" id="KW-0812">Transmembrane</keyword>
<dbReference type="GO" id="GO:0035556">
    <property type="term" value="P:intracellular signal transduction"/>
    <property type="evidence" value="ECO:0007669"/>
    <property type="project" value="InterPro"/>
</dbReference>
<protein>
    <submittedName>
        <fullName evidence="7">CHASE2 domain-containing protein</fullName>
    </submittedName>
</protein>
<evidence type="ECO:0000259" key="6">
    <source>
        <dbReference type="PROSITE" id="PS50125"/>
    </source>
</evidence>
<dbReference type="InterPro" id="IPR000700">
    <property type="entry name" value="PAS-assoc_C"/>
</dbReference>
<dbReference type="Gene3D" id="3.30.450.20">
    <property type="entry name" value="PAS domain"/>
    <property type="match status" value="1"/>
</dbReference>
<dbReference type="InterPro" id="IPR050697">
    <property type="entry name" value="Adenylyl/Guanylyl_Cyclase_3/4"/>
</dbReference>
<dbReference type="PROSITE" id="PS50112">
    <property type="entry name" value="PAS"/>
    <property type="match status" value="1"/>
</dbReference>
<dbReference type="InterPro" id="IPR029787">
    <property type="entry name" value="Nucleotide_cyclase"/>
</dbReference>
<dbReference type="NCBIfam" id="TIGR00229">
    <property type="entry name" value="sensory_box"/>
    <property type="match status" value="1"/>
</dbReference>
<dbReference type="CDD" id="cd07302">
    <property type="entry name" value="CHD"/>
    <property type="match status" value="1"/>
</dbReference>
<feature type="transmembrane region" description="Helical" evidence="3">
    <location>
        <begin position="352"/>
        <end position="373"/>
    </location>
</feature>
<evidence type="ECO:0000259" key="5">
    <source>
        <dbReference type="PROSITE" id="PS50113"/>
    </source>
</evidence>
<feature type="repeat" description="TPR" evidence="2">
    <location>
        <begin position="800"/>
        <end position="833"/>
    </location>
</feature>
<dbReference type="InterPro" id="IPR001054">
    <property type="entry name" value="A/G_cyclase"/>
</dbReference>
<comment type="similarity">
    <text evidence="1">Belongs to the adenylyl cyclase class-3 family.</text>
</comment>
<accession>A0A6B3N6J0</accession>
<dbReference type="InterPro" id="IPR000014">
    <property type="entry name" value="PAS"/>
</dbReference>
<keyword evidence="2" id="KW-0802">TPR repeat</keyword>
<feature type="transmembrane region" description="Helical" evidence="3">
    <location>
        <begin position="379"/>
        <end position="400"/>
    </location>
</feature>
<dbReference type="EMBL" id="JAAHFQ010000349">
    <property type="protein sequence ID" value="NER29326.1"/>
    <property type="molecule type" value="Genomic_DNA"/>
</dbReference>
<dbReference type="PROSITE" id="PS50005">
    <property type="entry name" value="TPR"/>
    <property type="match status" value="1"/>
</dbReference>
<dbReference type="Pfam" id="PF05226">
    <property type="entry name" value="CHASE2"/>
    <property type="match status" value="1"/>
</dbReference>
<keyword evidence="3" id="KW-1133">Transmembrane helix</keyword>
<dbReference type="PANTHER" id="PTHR43081:SF1">
    <property type="entry name" value="ADENYLATE CYCLASE, TERMINAL-DIFFERENTIATION SPECIFIC"/>
    <property type="match status" value="1"/>
</dbReference>
<dbReference type="PROSITE" id="PS50113">
    <property type="entry name" value="PAC"/>
    <property type="match status" value="1"/>
</dbReference>
<dbReference type="PROSITE" id="PS50125">
    <property type="entry name" value="GUANYLATE_CYCLASE_2"/>
    <property type="match status" value="1"/>
</dbReference>
<evidence type="ECO:0000259" key="4">
    <source>
        <dbReference type="PROSITE" id="PS50112"/>
    </source>
</evidence>
<dbReference type="InterPro" id="IPR035965">
    <property type="entry name" value="PAS-like_dom_sf"/>
</dbReference>
<organism evidence="7">
    <name type="scientific">Symploca sp. SIO1C4</name>
    <dbReference type="NCBI Taxonomy" id="2607765"/>
    <lineage>
        <taxon>Bacteria</taxon>
        <taxon>Bacillati</taxon>
        <taxon>Cyanobacteriota</taxon>
        <taxon>Cyanophyceae</taxon>
        <taxon>Coleofasciculales</taxon>
        <taxon>Coleofasciculaceae</taxon>
        <taxon>Symploca</taxon>
    </lineage>
</organism>
<dbReference type="SUPFAM" id="SSF55785">
    <property type="entry name" value="PYP-like sensor domain (PAS domain)"/>
    <property type="match status" value="1"/>
</dbReference>
<dbReference type="SMART" id="SM00044">
    <property type="entry name" value="CYCc"/>
    <property type="match status" value="1"/>
</dbReference>
<feature type="domain" description="Guanylate cyclase" evidence="6">
    <location>
        <begin position="611"/>
        <end position="737"/>
    </location>
</feature>
<feature type="domain" description="PAC" evidence="5">
    <location>
        <begin position="516"/>
        <end position="568"/>
    </location>
</feature>
<dbReference type="SUPFAM" id="SSF55073">
    <property type="entry name" value="Nucleotide cyclase"/>
    <property type="match status" value="1"/>
</dbReference>
<name>A0A6B3N6J0_9CYAN</name>
<dbReference type="PANTHER" id="PTHR43081">
    <property type="entry name" value="ADENYLATE CYCLASE, TERMINAL-DIFFERENTIATION SPECIFIC-RELATED"/>
    <property type="match status" value="1"/>
</dbReference>
<dbReference type="GO" id="GO:0006171">
    <property type="term" value="P:cAMP biosynthetic process"/>
    <property type="evidence" value="ECO:0007669"/>
    <property type="project" value="TreeGrafter"/>
</dbReference>
<dbReference type="Gene3D" id="3.30.70.1230">
    <property type="entry name" value="Nucleotide cyclase"/>
    <property type="match status" value="1"/>
</dbReference>
<dbReference type="InterPro" id="IPR019734">
    <property type="entry name" value="TPR_rpt"/>
</dbReference>
<comment type="caution">
    <text evidence="7">The sequence shown here is derived from an EMBL/GenBank/DDBJ whole genome shotgun (WGS) entry which is preliminary data.</text>
</comment>
<reference evidence="7" key="1">
    <citation type="submission" date="2019-11" db="EMBL/GenBank/DDBJ databases">
        <title>Genomic insights into an expanded diversity of filamentous marine cyanobacteria reveals the extraordinary biosynthetic potential of Moorea and Okeania.</title>
        <authorList>
            <person name="Ferreira Leao T."/>
            <person name="Wang M."/>
            <person name="Moss N."/>
            <person name="Da Silva R."/>
            <person name="Sanders J."/>
            <person name="Nurk S."/>
            <person name="Gurevich A."/>
            <person name="Humphrey G."/>
            <person name="Reher R."/>
            <person name="Zhu Q."/>
            <person name="Belda-Ferre P."/>
            <person name="Glukhov E."/>
            <person name="Rex R."/>
            <person name="Dorrestein P.C."/>
            <person name="Knight R."/>
            <person name="Pevzner P."/>
            <person name="Gerwick W.H."/>
            <person name="Gerwick L."/>
        </authorList>
    </citation>
    <scope>NUCLEOTIDE SEQUENCE</scope>
    <source>
        <strain evidence="7">SIO1C4</strain>
    </source>
</reference>
<gene>
    <name evidence="7" type="ORF">F6J89_17295</name>
</gene>
<evidence type="ECO:0000256" key="2">
    <source>
        <dbReference type="PROSITE-ProRule" id="PRU00339"/>
    </source>
</evidence>